<feature type="transmembrane region" description="Helical" evidence="2">
    <location>
        <begin position="78"/>
        <end position="98"/>
    </location>
</feature>
<keyword evidence="2" id="KW-0812">Transmembrane</keyword>
<gene>
    <name evidence="3" type="ORF">GGI15_004839</name>
</gene>
<dbReference type="Proteomes" id="UP001140172">
    <property type="component" value="Unassembled WGS sequence"/>
</dbReference>
<feature type="region of interest" description="Disordered" evidence="1">
    <location>
        <begin position="1"/>
        <end position="39"/>
    </location>
</feature>
<protein>
    <submittedName>
        <fullName evidence="3">Uncharacterized protein</fullName>
    </submittedName>
</protein>
<feature type="transmembrane region" description="Helical" evidence="2">
    <location>
        <begin position="40"/>
        <end position="58"/>
    </location>
</feature>
<evidence type="ECO:0000256" key="1">
    <source>
        <dbReference type="SAM" id="MobiDB-lite"/>
    </source>
</evidence>
<dbReference type="OrthoDB" id="5588024at2759"/>
<feature type="compositionally biased region" description="Basic and acidic residues" evidence="1">
    <location>
        <begin position="1"/>
        <end position="15"/>
    </location>
</feature>
<sequence length="174" mass="18637">MSEMQSKRVAADHAETAGARRRFRKQTPSRESMQDDDDRNMLGTTAGFFCAIWAGHLMGERLSLALTTWSAADDRGQYHLMPGDIGAVILLATEFLFARTLLLKYALRPAAGYMGIRGFEGRQRVAEGIGAVVWRAGSLAAAMCAYTGLNGSGGMGAVERAFAVLRCAGSVASL</sequence>
<accession>A0A9W8H1U8</accession>
<keyword evidence="4" id="KW-1185">Reference proteome</keyword>
<organism evidence="3 4">
    <name type="scientific">Coemansia interrupta</name>
    <dbReference type="NCBI Taxonomy" id="1126814"/>
    <lineage>
        <taxon>Eukaryota</taxon>
        <taxon>Fungi</taxon>
        <taxon>Fungi incertae sedis</taxon>
        <taxon>Zoopagomycota</taxon>
        <taxon>Kickxellomycotina</taxon>
        <taxon>Kickxellomycetes</taxon>
        <taxon>Kickxellales</taxon>
        <taxon>Kickxellaceae</taxon>
        <taxon>Coemansia</taxon>
    </lineage>
</organism>
<keyword evidence="2" id="KW-1133">Transmembrane helix</keyword>
<keyword evidence="2" id="KW-0472">Membrane</keyword>
<name>A0A9W8H1U8_9FUNG</name>
<evidence type="ECO:0000313" key="4">
    <source>
        <dbReference type="Proteomes" id="UP001140172"/>
    </source>
</evidence>
<dbReference type="AlphaFoldDB" id="A0A9W8H1U8"/>
<dbReference type="EMBL" id="JANBUM010000491">
    <property type="protein sequence ID" value="KAJ2776476.1"/>
    <property type="molecule type" value="Genomic_DNA"/>
</dbReference>
<evidence type="ECO:0000256" key="2">
    <source>
        <dbReference type="SAM" id="Phobius"/>
    </source>
</evidence>
<reference evidence="3" key="1">
    <citation type="submission" date="2022-07" db="EMBL/GenBank/DDBJ databases">
        <title>Phylogenomic reconstructions and comparative analyses of Kickxellomycotina fungi.</title>
        <authorList>
            <person name="Reynolds N.K."/>
            <person name="Stajich J.E."/>
            <person name="Barry K."/>
            <person name="Grigoriev I.V."/>
            <person name="Crous P."/>
            <person name="Smith M.E."/>
        </authorList>
    </citation>
    <scope>NUCLEOTIDE SEQUENCE</scope>
    <source>
        <strain evidence="3">BCRC 34489</strain>
    </source>
</reference>
<comment type="caution">
    <text evidence="3">The sequence shown here is derived from an EMBL/GenBank/DDBJ whole genome shotgun (WGS) entry which is preliminary data.</text>
</comment>
<proteinExistence type="predicted"/>
<evidence type="ECO:0000313" key="3">
    <source>
        <dbReference type="EMBL" id="KAJ2776476.1"/>
    </source>
</evidence>
<feature type="non-terminal residue" evidence="3">
    <location>
        <position position="174"/>
    </location>
</feature>